<evidence type="ECO:0000313" key="3">
    <source>
        <dbReference type="Proteomes" id="UP000214689"/>
    </source>
</evidence>
<keyword evidence="1" id="KW-0812">Transmembrane</keyword>
<gene>
    <name evidence="2" type="ORF">AXF17_02650</name>
</gene>
<feature type="transmembrane region" description="Helical" evidence="1">
    <location>
        <begin position="33"/>
        <end position="54"/>
    </location>
</feature>
<reference evidence="3" key="1">
    <citation type="submission" date="2016-05" db="EMBL/GenBank/DDBJ databases">
        <authorList>
            <person name="Holder M.E."/>
            <person name="Ajami N.J."/>
            <person name="Petrosino J.F."/>
        </authorList>
    </citation>
    <scope>NUCLEOTIDE SEQUENCE [LARGE SCALE GENOMIC DNA]</scope>
    <source>
        <strain evidence="3">ATCC 700696</strain>
    </source>
</reference>
<dbReference type="AlphaFoldDB" id="A0A223AU49"/>
<feature type="transmembrane region" description="Helical" evidence="1">
    <location>
        <begin position="61"/>
        <end position="84"/>
    </location>
</feature>
<sequence>MMWITKIILFPISLLLSIITAFLTFLFSIGMALLYIIMIICVFVAFGPFFMLYNPKAAIEALIIGFLLSPYRLPMIGATVIAFIEF</sequence>
<feature type="transmembrane region" description="Helical" evidence="1">
    <location>
        <begin position="7"/>
        <end position="27"/>
    </location>
</feature>
<dbReference type="OrthoDB" id="95627at2"/>
<proteinExistence type="predicted"/>
<evidence type="ECO:0008006" key="4">
    <source>
        <dbReference type="Google" id="ProtNLM"/>
    </source>
</evidence>
<dbReference type="EMBL" id="CP016199">
    <property type="protein sequence ID" value="ASS38497.1"/>
    <property type="molecule type" value="Genomic_DNA"/>
</dbReference>
<evidence type="ECO:0000313" key="2">
    <source>
        <dbReference type="EMBL" id="ASS38497.1"/>
    </source>
</evidence>
<accession>A0A223AU49</accession>
<keyword evidence="3" id="KW-1185">Reference proteome</keyword>
<name>A0A223AU49_9FIRM</name>
<dbReference type="Pfam" id="PF18956">
    <property type="entry name" value="DUF5699"/>
    <property type="match status" value="1"/>
</dbReference>
<dbReference type="InterPro" id="IPR043753">
    <property type="entry name" value="DUF5699"/>
</dbReference>
<keyword evidence="1" id="KW-1133">Transmembrane helix</keyword>
<dbReference type="Proteomes" id="UP000214689">
    <property type="component" value="Chromosome"/>
</dbReference>
<protein>
    <recommendedName>
        <fullName evidence="4">ABC transmembrane type-1 domain-containing protein</fullName>
    </recommendedName>
</protein>
<evidence type="ECO:0000256" key="1">
    <source>
        <dbReference type="SAM" id="Phobius"/>
    </source>
</evidence>
<organism evidence="2 3">
    <name type="scientific">Mogibacterium pumilum</name>
    <dbReference type="NCBI Taxonomy" id="86332"/>
    <lineage>
        <taxon>Bacteria</taxon>
        <taxon>Bacillati</taxon>
        <taxon>Bacillota</taxon>
        <taxon>Clostridia</taxon>
        <taxon>Peptostreptococcales</taxon>
        <taxon>Anaerovoracaceae</taxon>
        <taxon>Mogibacterium</taxon>
    </lineage>
</organism>
<dbReference type="RefSeq" id="WP_094234722.1">
    <property type="nucleotide sequence ID" value="NZ_CP016199.1"/>
</dbReference>
<keyword evidence="1" id="KW-0472">Membrane</keyword>